<dbReference type="InterPro" id="IPR029058">
    <property type="entry name" value="AB_hydrolase_fold"/>
</dbReference>
<sequence length="284" mass="32256">MTWREFQRLQNVSRVNDRFVSYVEAGDGPPVILIHGIPVWGYLWHGIYSELARTRRVLIPDLLGFGFSDKADCFDRSIACQAHMITAWMTQLGIPRATIIGHDIGGGVALRMATLFPARVEALIVMNTVCYDSWPIELMLQFGHPEAHRKLSASLAVRLLRQALKRGFASSLNRNILEGLLAPYTTETGKLSLIRNAAALNTNLTTEITHLLSGIRIPTLVLWGVKDRFQPIHYGERLVNDIHESRLIRVKDARHFLMWDQPDIVTKHLLDFFDRTVPSRPLMV</sequence>
<dbReference type="InterPro" id="IPR000639">
    <property type="entry name" value="Epox_hydrolase-like"/>
</dbReference>
<dbReference type="RefSeq" id="WP_312746417.1">
    <property type="nucleotide sequence ID" value="NZ_CP116968.1"/>
</dbReference>
<gene>
    <name evidence="2" type="ORF">PQG83_02505</name>
</gene>
<reference evidence="2 3" key="1">
    <citation type="submission" date="2023-01" db="EMBL/GenBank/DDBJ databases">
        <title>Cultivation and genomic characterization of new, ubiquitous marine nitrite-oxidizing bacteria from the Nitrospirales.</title>
        <authorList>
            <person name="Mueller A.J."/>
            <person name="Daebeler A."/>
            <person name="Herbold C.W."/>
            <person name="Kirkegaard R.H."/>
            <person name="Daims H."/>
        </authorList>
    </citation>
    <scope>NUCLEOTIDE SEQUENCE [LARGE SCALE GENOMIC DNA]</scope>
    <source>
        <strain evidence="2 3">DK</strain>
    </source>
</reference>
<evidence type="ECO:0000259" key="1">
    <source>
        <dbReference type="Pfam" id="PF00561"/>
    </source>
</evidence>
<dbReference type="PANTHER" id="PTHR43798">
    <property type="entry name" value="MONOACYLGLYCEROL LIPASE"/>
    <property type="match status" value="1"/>
</dbReference>
<dbReference type="Gene3D" id="3.40.50.1820">
    <property type="entry name" value="alpha/beta hydrolase"/>
    <property type="match status" value="1"/>
</dbReference>
<dbReference type="InterPro" id="IPR050266">
    <property type="entry name" value="AB_hydrolase_sf"/>
</dbReference>
<keyword evidence="2" id="KW-0378">Hydrolase</keyword>
<dbReference type="Pfam" id="PF00561">
    <property type="entry name" value="Abhydrolase_1"/>
    <property type="match status" value="1"/>
</dbReference>
<name>A0AA96JWA4_9BACT</name>
<dbReference type="GO" id="GO:0016020">
    <property type="term" value="C:membrane"/>
    <property type="evidence" value="ECO:0007669"/>
    <property type="project" value="TreeGrafter"/>
</dbReference>
<dbReference type="KEGG" id="nneo:PQG83_02505"/>
<feature type="domain" description="AB hydrolase-1" evidence="1">
    <location>
        <begin position="29"/>
        <end position="262"/>
    </location>
</feature>
<dbReference type="GO" id="GO:0016787">
    <property type="term" value="F:hydrolase activity"/>
    <property type="evidence" value="ECO:0007669"/>
    <property type="project" value="UniProtKB-KW"/>
</dbReference>
<dbReference type="EMBL" id="CP116968">
    <property type="protein sequence ID" value="WNM62637.1"/>
    <property type="molecule type" value="Genomic_DNA"/>
</dbReference>
<dbReference type="Proteomes" id="UP001302494">
    <property type="component" value="Chromosome"/>
</dbReference>
<dbReference type="InterPro" id="IPR000073">
    <property type="entry name" value="AB_hydrolase_1"/>
</dbReference>
<dbReference type="AlphaFoldDB" id="A0AA96JWA4"/>
<accession>A0AA96JWA4</accession>
<dbReference type="SUPFAM" id="SSF53474">
    <property type="entry name" value="alpha/beta-Hydrolases"/>
    <property type="match status" value="1"/>
</dbReference>
<dbReference type="PRINTS" id="PR00412">
    <property type="entry name" value="EPOXHYDRLASE"/>
</dbReference>
<evidence type="ECO:0000313" key="3">
    <source>
        <dbReference type="Proteomes" id="UP001302494"/>
    </source>
</evidence>
<dbReference type="PANTHER" id="PTHR43798:SF33">
    <property type="entry name" value="HYDROLASE, PUTATIVE (AFU_ORTHOLOGUE AFUA_2G14860)-RELATED"/>
    <property type="match status" value="1"/>
</dbReference>
<protein>
    <submittedName>
        <fullName evidence="2">Alpha/beta hydrolase</fullName>
    </submittedName>
</protein>
<keyword evidence="3" id="KW-1185">Reference proteome</keyword>
<evidence type="ECO:0000313" key="2">
    <source>
        <dbReference type="EMBL" id="WNM62637.1"/>
    </source>
</evidence>
<organism evidence="2 3">
    <name type="scientific">Candidatus Nitrospira neomarina</name>
    <dbReference type="NCBI Taxonomy" id="3020899"/>
    <lineage>
        <taxon>Bacteria</taxon>
        <taxon>Pseudomonadati</taxon>
        <taxon>Nitrospirota</taxon>
        <taxon>Nitrospiria</taxon>
        <taxon>Nitrospirales</taxon>
        <taxon>Nitrospiraceae</taxon>
        <taxon>Nitrospira</taxon>
    </lineage>
</organism>
<dbReference type="PRINTS" id="PR00111">
    <property type="entry name" value="ABHYDROLASE"/>
</dbReference>
<proteinExistence type="predicted"/>